<dbReference type="Pfam" id="PF04547">
    <property type="entry name" value="Anoctamin"/>
    <property type="match status" value="1"/>
</dbReference>
<comment type="similarity">
    <text evidence="2 6">Belongs to the anoctamin family.</text>
</comment>
<evidence type="ECO:0000313" key="9">
    <source>
        <dbReference type="EMBL" id="OON21849.1"/>
    </source>
</evidence>
<protein>
    <recommendedName>
        <fullName evidence="6">Anoctamin</fullName>
    </recommendedName>
</protein>
<dbReference type="InterPro" id="IPR049452">
    <property type="entry name" value="Anoctamin_TM"/>
</dbReference>
<comment type="subcellular location">
    <subcellularLocation>
        <location evidence="1 6">Membrane</location>
        <topology evidence="1 6">Multi-pass membrane protein</topology>
    </subcellularLocation>
</comment>
<evidence type="ECO:0000256" key="4">
    <source>
        <dbReference type="ARBA" id="ARBA00022989"/>
    </source>
</evidence>
<keyword evidence="4 6" id="KW-1133">Transmembrane helix</keyword>
<evidence type="ECO:0000256" key="5">
    <source>
        <dbReference type="ARBA" id="ARBA00023136"/>
    </source>
</evidence>
<accession>A0A1S8X541</accession>
<feature type="compositionally biased region" description="Basic residues" evidence="7">
    <location>
        <begin position="1"/>
        <end position="15"/>
    </location>
</feature>
<keyword evidence="5 6" id="KW-0472">Membrane</keyword>
<keyword evidence="10" id="KW-1185">Reference proteome</keyword>
<organism evidence="9 10">
    <name type="scientific">Opisthorchis viverrini</name>
    <name type="common">Southeast Asian liver fluke</name>
    <dbReference type="NCBI Taxonomy" id="6198"/>
    <lineage>
        <taxon>Eukaryota</taxon>
        <taxon>Metazoa</taxon>
        <taxon>Spiralia</taxon>
        <taxon>Lophotrochozoa</taxon>
        <taxon>Platyhelminthes</taxon>
        <taxon>Trematoda</taxon>
        <taxon>Digenea</taxon>
        <taxon>Opisthorchiida</taxon>
        <taxon>Opisthorchiata</taxon>
        <taxon>Opisthorchiidae</taxon>
        <taxon>Opisthorchis</taxon>
    </lineage>
</organism>
<evidence type="ECO:0000256" key="1">
    <source>
        <dbReference type="ARBA" id="ARBA00004141"/>
    </source>
</evidence>
<gene>
    <name evidence="9" type="ORF">X801_02253</name>
</gene>
<evidence type="ECO:0000256" key="2">
    <source>
        <dbReference type="ARBA" id="ARBA00009671"/>
    </source>
</evidence>
<evidence type="ECO:0000256" key="7">
    <source>
        <dbReference type="SAM" id="MobiDB-lite"/>
    </source>
</evidence>
<dbReference type="GO" id="GO:0005254">
    <property type="term" value="F:chloride channel activity"/>
    <property type="evidence" value="ECO:0007669"/>
    <property type="project" value="TreeGrafter"/>
</dbReference>
<feature type="domain" description="Anoctamin transmembrane" evidence="8">
    <location>
        <begin position="25"/>
        <end position="111"/>
    </location>
</feature>
<comment type="caution">
    <text evidence="6">Lacks conserved residue(s) required for the propagation of feature annotation.</text>
</comment>
<reference evidence="9 10" key="1">
    <citation type="submission" date="2015-03" db="EMBL/GenBank/DDBJ databases">
        <title>Draft genome of the nematode, Opisthorchis viverrini.</title>
        <authorList>
            <person name="Mitreva M."/>
        </authorList>
    </citation>
    <scope>NUCLEOTIDE SEQUENCE [LARGE SCALE GENOMIC DNA]</scope>
    <source>
        <strain evidence="9">Khon Kaen</strain>
    </source>
</reference>
<feature type="transmembrane region" description="Helical" evidence="6">
    <location>
        <begin position="65"/>
        <end position="91"/>
    </location>
</feature>
<dbReference type="PANTHER" id="PTHR12308">
    <property type="entry name" value="ANOCTAMIN"/>
    <property type="match status" value="1"/>
</dbReference>
<feature type="region of interest" description="Disordered" evidence="7">
    <location>
        <begin position="1"/>
        <end position="26"/>
    </location>
</feature>
<dbReference type="AlphaFoldDB" id="A0A1S8X541"/>
<dbReference type="GO" id="GO:0005886">
    <property type="term" value="C:plasma membrane"/>
    <property type="evidence" value="ECO:0007669"/>
    <property type="project" value="TreeGrafter"/>
</dbReference>
<evidence type="ECO:0000259" key="8">
    <source>
        <dbReference type="Pfam" id="PF04547"/>
    </source>
</evidence>
<dbReference type="InterPro" id="IPR007632">
    <property type="entry name" value="Anoctamin"/>
</dbReference>
<dbReference type="PANTHER" id="PTHR12308:SF84">
    <property type="entry name" value="ANOCTAMIN"/>
    <property type="match status" value="1"/>
</dbReference>
<dbReference type="Proteomes" id="UP000243686">
    <property type="component" value="Unassembled WGS sequence"/>
</dbReference>
<evidence type="ECO:0000256" key="6">
    <source>
        <dbReference type="RuleBase" id="RU280814"/>
    </source>
</evidence>
<sequence length="145" mass="16723">MHRVVSTHDCQRRKASTTPETADQLEQKLHTEVKTRSDRLLACRSDYTLLDPGTRPLFDEYLEMMIQYGFITMFVPAFPLAPFFGMLNNLFEIRGDAKKFVNQYRRPVLERLFPVVSANQLLTFHSKHSKKSMPTGGLLESLDAE</sequence>
<name>A0A1S8X541_OPIVI</name>
<dbReference type="EMBL" id="KV891971">
    <property type="protein sequence ID" value="OON21849.1"/>
    <property type="molecule type" value="Genomic_DNA"/>
</dbReference>
<evidence type="ECO:0000256" key="3">
    <source>
        <dbReference type="ARBA" id="ARBA00022692"/>
    </source>
</evidence>
<evidence type="ECO:0000313" key="10">
    <source>
        <dbReference type="Proteomes" id="UP000243686"/>
    </source>
</evidence>
<proteinExistence type="inferred from homology"/>
<keyword evidence="3 6" id="KW-0812">Transmembrane</keyword>